<evidence type="ECO:0000313" key="1">
    <source>
        <dbReference type="Proteomes" id="UP000694863"/>
    </source>
</evidence>
<proteinExistence type="predicted"/>
<reference evidence="2" key="1">
    <citation type="submission" date="2025-08" db="UniProtKB">
        <authorList>
            <consortium name="RefSeq"/>
        </authorList>
    </citation>
    <scope>IDENTIFICATION</scope>
</reference>
<organism evidence="1 2">
    <name type="scientific">Echinops telfairi</name>
    <name type="common">Lesser hedgehog tenrec</name>
    <dbReference type="NCBI Taxonomy" id="9371"/>
    <lineage>
        <taxon>Eukaryota</taxon>
        <taxon>Metazoa</taxon>
        <taxon>Chordata</taxon>
        <taxon>Craniata</taxon>
        <taxon>Vertebrata</taxon>
        <taxon>Euteleostomi</taxon>
        <taxon>Mammalia</taxon>
        <taxon>Eutheria</taxon>
        <taxon>Afrotheria</taxon>
        <taxon>Tenrecidae</taxon>
        <taxon>Tenrecinae</taxon>
        <taxon>Echinops</taxon>
    </lineage>
</organism>
<keyword evidence="1" id="KW-1185">Reference proteome</keyword>
<evidence type="ECO:0000313" key="2">
    <source>
        <dbReference type="RefSeq" id="XP_045152345.1"/>
    </source>
</evidence>
<name>A0AC55DKS5_ECHTE</name>
<sequence length="281" mass="30815">MSHPSWLPPKSTGEPLGHVPARMETTHSFGTPSISVSTQQHPKKFAPVVAPKPKYNPYKQPGGEGDFLPPPPPPLDEPSALPPGPGNFPPPPPLEEGAFRIQQGSPGGKTLEERRSSLDAEIDSLTSILADLECSSPYKPRPPQGGHPGPMGPPAVPSSFRPEDELEHLTKKMLYDMENPPADEYFGRCARCGENVVGEGTGCTAMDQVFHVQCFTCIVCSSQLRGQPFYAVEKKAYCEPCYILQFPSLQNKGRMHYTTWLYGTNESSEWSKQLSRKSVKP</sequence>
<gene>
    <name evidence="2" type="primary">LOC101647152</name>
</gene>
<dbReference type="RefSeq" id="XP_045152345.1">
    <property type="nucleotide sequence ID" value="XM_045296410.1"/>
</dbReference>
<accession>A0AC55DKS5</accession>
<protein>
    <submittedName>
        <fullName evidence="2">Lipoma-preferred partner homolog</fullName>
    </submittedName>
</protein>
<dbReference type="Proteomes" id="UP000694863">
    <property type="component" value="Unplaced"/>
</dbReference>